<evidence type="ECO:0000313" key="2">
    <source>
        <dbReference type="EMBL" id="KOC63382.1"/>
    </source>
</evidence>
<evidence type="ECO:0000313" key="3">
    <source>
        <dbReference type="Proteomes" id="UP000053825"/>
    </source>
</evidence>
<gene>
    <name evidence="2" type="ORF">WH47_04100</name>
</gene>
<proteinExistence type="predicted"/>
<feature type="region of interest" description="Disordered" evidence="1">
    <location>
        <begin position="1"/>
        <end position="40"/>
    </location>
</feature>
<sequence>MESVSPKAATPTMLNLRQDHSDPIKKRKRKPRRGCRAGKSFKDWKKRVIEPLLRIVPRQNSEAHKVTTAVNTETLDLTISNDKDTVPFPPPVIETLETQLVPIGLI</sequence>
<feature type="compositionally biased region" description="Basic residues" evidence="1">
    <location>
        <begin position="25"/>
        <end position="36"/>
    </location>
</feature>
<dbReference type="EMBL" id="KQ414700">
    <property type="protein sequence ID" value="KOC63382.1"/>
    <property type="molecule type" value="Genomic_DNA"/>
</dbReference>
<organism evidence="2 3">
    <name type="scientific">Habropoda laboriosa</name>
    <dbReference type="NCBI Taxonomy" id="597456"/>
    <lineage>
        <taxon>Eukaryota</taxon>
        <taxon>Metazoa</taxon>
        <taxon>Ecdysozoa</taxon>
        <taxon>Arthropoda</taxon>
        <taxon>Hexapoda</taxon>
        <taxon>Insecta</taxon>
        <taxon>Pterygota</taxon>
        <taxon>Neoptera</taxon>
        <taxon>Endopterygota</taxon>
        <taxon>Hymenoptera</taxon>
        <taxon>Apocrita</taxon>
        <taxon>Aculeata</taxon>
        <taxon>Apoidea</taxon>
        <taxon>Anthophila</taxon>
        <taxon>Apidae</taxon>
        <taxon>Habropoda</taxon>
    </lineage>
</organism>
<dbReference type="AlphaFoldDB" id="A0A0L7QXQ0"/>
<accession>A0A0L7QXQ0</accession>
<dbReference type="Proteomes" id="UP000053825">
    <property type="component" value="Unassembled WGS sequence"/>
</dbReference>
<reference evidence="2 3" key="1">
    <citation type="submission" date="2015-07" db="EMBL/GenBank/DDBJ databases">
        <title>The genome of Habropoda laboriosa.</title>
        <authorList>
            <person name="Pan H."/>
            <person name="Kapheim K."/>
        </authorList>
    </citation>
    <scope>NUCLEOTIDE SEQUENCE [LARGE SCALE GENOMIC DNA]</scope>
    <source>
        <strain evidence="2">0110345459</strain>
    </source>
</reference>
<name>A0A0L7QXQ0_9HYME</name>
<keyword evidence="3" id="KW-1185">Reference proteome</keyword>
<evidence type="ECO:0000256" key="1">
    <source>
        <dbReference type="SAM" id="MobiDB-lite"/>
    </source>
</evidence>
<protein>
    <submittedName>
        <fullName evidence="2">Uncharacterized protein</fullName>
    </submittedName>
</protein>